<evidence type="ECO:0000256" key="8">
    <source>
        <dbReference type="ARBA" id="ARBA00023065"/>
    </source>
</evidence>
<dbReference type="PROSITE" id="PS52016">
    <property type="entry name" value="TONB_DEPENDENT_REC_3"/>
    <property type="match status" value="1"/>
</dbReference>
<dbReference type="InterPro" id="IPR000531">
    <property type="entry name" value="Beta-barrel_TonB"/>
</dbReference>
<dbReference type="GO" id="GO:0006826">
    <property type="term" value="P:iron ion transport"/>
    <property type="evidence" value="ECO:0007669"/>
    <property type="project" value="UniProtKB-KW"/>
</dbReference>
<keyword evidence="10 12" id="KW-0472">Membrane</keyword>
<feature type="chain" id="PRO_5019222534" evidence="16">
    <location>
        <begin position="26"/>
        <end position="756"/>
    </location>
</feature>
<evidence type="ECO:0000256" key="6">
    <source>
        <dbReference type="ARBA" id="ARBA00022729"/>
    </source>
</evidence>
<evidence type="ECO:0000313" key="19">
    <source>
        <dbReference type="EMBL" id="RIV85874.1"/>
    </source>
</evidence>
<dbReference type="SUPFAM" id="SSF56935">
    <property type="entry name" value="Porins"/>
    <property type="match status" value="1"/>
</dbReference>
<evidence type="ECO:0000256" key="9">
    <source>
        <dbReference type="ARBA" id="ARBA00023077"/>
    </source>
</evidence>
<keyword evidence="3 12" id="KW-1134">Transmembrane beta strand</keyword>
<accession>A0A418NRV1</accession>
<dbReference type="GO" id="GO:0009279">
    <property type="term" value="C:cell outer membrane"/>
    <property type="evidence" value="ECO:0007669"/>
    <property type="project" value="UniProtKB-SubCell"/>
</dbReference>
<evidence type="ECO:0000256" key="11">
    <source>
        <dbReference type="ARBA" id="ARBA00023237"/>
    </source>
</evidence>
<dbReference type="OrthoDB" id="127311at2"/>
<evidence type="ECO:0000256" key="1">
    <source>
        <dbReference type="ARBA" id="ARBA00004571"/>
    </source>
</evidence>
<keyword evidence="20" id="KW-1185">Reference proteome</keyword>
<comment type="caution">
    <text evidence="19">The sequence shown here is derived from an EMBL/GenBank/DDBJ whole genome shotgun (WGS) entry which is preliminary data.</text>
</comment>
<dbReference type="Pfam" id="PF07715">
    <property type="entry name" value="Plug"/>
    <property type="match status" value="1"/>
</dbReference>
<keyword evidence="6 16" id="KW-0732">Signal</keyword>
<evidence type="ECO:0000256" key="2">
    <source>
        <dbReference type="ARBA" id="ARBA00022448"/>
    </source>
</evidence>
<proteinExistence type="inferred from homology"/>
<feature type="short sequence motif" description="TonB box" evidence="13">
    <location>
        <begin position="46"/>
        <end position="52"/>
    </location>
</feature>
<keyword evidence="8" id="KW-0406">Ion transport</keyword>
<evidence type="ECO:0000256" key="15">
    <source>
        <dbReference type="RuleBase" id="RU003357"/>
    </source>
</evidence>
<evidence type="ECO:0000259" key="17">
    <source>
        <dbReference type="Pfam" id="PF00593"/>
    </source>
</evidence>
<dbReference type="Gene3D" id="2.40.170.20">
    <property type="entry name" value="TonB-dependent receptor, beta-barrel domain"/>
    <property type="match status" value="1"/>
</dbReference>
<name>A0A418NRV1_9SPHN</name>
<dbReference type="Pfam" id="PF00593">
    <property type="entry name" value="TonB_dep_Rec_b-barrel"/>
    <property type="match status" value="1"/>
</dbReference>
<protein>
    <submittedName>
        <fullName evidence="19">TonB-dependent receptor</fullName>
    </submittedName>
</protein>
<evidence type="ECO:0000256" key="14">
    <source>
        <dbReference type="PROSITE-ProRule" id="PRU10144"/>
    </source>
</evidence>
<feature type="signal peptide" evidence="16">
    <location>
        <begin position="1"/>
        <end position="25"/>
    </location>
</feature>
<dbReference type="RefSeq" id="WP_119587065.1">
    <property type="nucleotide sequence ID" value="NZ_CAWODQ010000024.1"/>
</dbReference>
<dbReference type="InterPro" id="IPR012910">
    <property type="entry name" value="Plug_dom"/>
</dbReference>
<comment type="similarity">
    <text evidence="12 15">Belongs to the TonB-dependent receptor family.</text>
</comment>
<evidence type="ECO:0000256" key="16">
    <source>
        <dbReference type="SAM" id="SignalP"/>
    </source>
</evidence>
<dbReference type="Proteomes" id="UP000286576">
    <property type="component" value="Unassembled WGS sequence"/>
</dbReference>
<reference evidence="19 20" key="1">
    <citation type="submission" date="2018-08" db="EMBL/GenBank/DDBJ databases">
        <title>Erythrobacter zhengii sp.nov., a bacterium isolated from deep-sea sediment.</title>
        <authorList>
            <person name="Fang C."/>
            <person name="Wu Y.-H."/>
            <person name="Sun C."/>
            <person name="Wang H."/>
            <person name="Cheng H."/>
            <person name="Meng F.-X."/>
            <person name="Wang C.-S."/>
            <person name="Xu X.-W."/>
        </authorList>
    </citation>
    <scope>NUCLEOTIDE SEQUENCE [LARGE SCALE GENOMIC DNA]</scope>
    <source>
        <strain evidence="19 20">V18</strain>
    </source>
</reference>
<evidence type="ECO:0000256" key="13">
    <source>
        <dbReference type="PROSITE-ProRule" id="PRU10143"/>
    </source>
</evidence>
<evidence type="ECO:0000256" key="4">
    <source>
        <dbReference type="ARBA" id="ARBA00022496"/>
    </source>
</evidence>
<dbReference type="EMBL" id="QXFL01000004">
    <property type="protein sequence ID" value="RIV85874.1"/>
    <property type="molecule type" value="Genomic_DNA"/>
</dbReference>
<keyword evidence="4" id="KW-0410">Iron transport</keyword>
<dbReference type="InterPro" id="IPR010917">
    <property type="entry name" value="TonB_rcpt_CS"/>
</dbReference>
<gene>
    <name evidence="19" type="ORF">D2V07_11235</name>
</gene>
<keyword evidence="7" id="KW-0408">Iron</keyword>
<evidence type="ECO:0000256" key="12">
    <source>
        <dbReference type="PROSITE-ProRule" id="PRU01360"/>
    </source>
</evidence>
<dbReference type="PROSITE" id="PS01156">
    <property type="entry name" value="TONB_DEPENDENT_REC_2"/>
    <property type="match status" value="1"/>
</dbReference>
<keyword evidence="11 12" id="KW-0998">Cell outer membrane</keyword>
<dbReference type="InterPro" id="IPR039426">
    <property type="entry name" value="TonB-dep_rcpt-like"/>
</dbReference>
<evidence type="ECO:0000313" key="20">
    <source>
        <dbReference type="Proteomes" id="UP000286576"/>
    </source>
</evidence>
<dbReference type="AlphaFoldDB" id="A0A418NRV1"/>
<dbReference type="PANTHER" id="PTHR32552:SF81">
    <property type="entry name" value="TONB-DEPENDENT OUTER MEMBRANE RECEPTOR"/>
    <property type="match status" value="1"/>
</dbReference>
<feature type="domain" description="TonB-dependent receptor-like beta-barrel" evidence="17">
    <location>
        <begin position="307"/>
        <end position="720"/>
    </location>
</feature>
<evidence type="ECO:0000256" key="10">
    <source>
        <dbReference type="ARBA" id="ARBA00023136"/>
    </source>
</evidence>
<keyword evidence="19" id="KW-0675">Receptor</keyword>
<evidence type="ECO:0000256" key="5">
    <source>
        <dbReference type="ARBA" id="ARBA00022692"/>
    </source>
</evidence>
<evidence type="ECO:0000256" key="7">
    <source>
        <dbReference type="ARBA" id="ARBA00023004"/>
    </source>
</evidence>
<comment type="subcellular location">
    <subcellularLocation>
        <location evidence="1 12">Cell outer membrane</location>
        <topology evidence="1 12">Multi-pass membrane protein</topology>
    </subcellularLocation>
</comment>
<evidence type="ECO:0000256" key="3">
    <source>
        <dbReference type="ARBA" id="ARBA00022452"/>
    </source>
</evidence>
<feature type="short sequence motif" description="TonB C-terminal box" evidence="14">
    <location>
        <begin position="739"/>
        <end position="756"/>
    </location>
</feature>
<dbReference type="InterPro" id="IPR010916">
    <property type="entry name" value="TonB_box_CS"/>
</dbReference>
<keyword evidence="9 13" id="KW-0798">TonB box</keyword>
<keyword evidence="5 12" id="KW-0812">Transmembrane</keyword>
<keyword evidence="2 12" id="KW-0813">Transport</keyword>
<dbReference type="PROSITE" id="PS00430">
    <property type="entry name" value="TONB_DEPENDENT_REC_1"/>
    <property type="match status" value="1"/>
</dbReference>
<organism evidence="19 20">
    <name type="scientific">Aurantiacibacter zhengii</name>
    <dbReference type="NCBI Taxonomy" id="2307003"/>
    <lineage>
        <taxon>Bacteria</taxon>
        <taxon>Pseudomonadati</taxon>
        <taxon>Pseudomonadota</taxon>
        <taxon>Alphaproteobacteria</taxon>
        <taxon>Sphingomonadales</taxon>
        <taxon>Erythrobacteraceae</taxon>
        <taxon>Aurantiacibacter</taxon>
    </lineage>
</organism>
<dbReference type="InterPro" id="IPR036942">
    <property type="entry name" value="Beta-barrel_TonB_sf"/>
</dbReference>
<dbReference type="PANTHER" id="PTHR32552">
    <property type="entry name" value="FERRICHROME IRON RECEPTOR-RELATED"/>
    <property type="match status" value="1"/>
</dbReference>
<dbReference type="CDD" id="cd01347">
    <property type="entry name" value="ligand_gated_channel"/>
    <property type="match status" value="1"/>
</dbReference>
<sequence>MIRKFHKTLPTAALLAALLPQAVCAQEDTGQTRDGQTDADDGLLDTIVVTAQRRSEALQEVPIAVSALNAERIREAGFSDVEDLTSTVPNLSVSALWGTSNPKIFMRGIGNNNFNQTAESKVAVYLDQVYLSAPSGQLFQMFDLDRIEVLRGPQGTLYGKNATGGAISVYSQLPDDEFEGYARAGYGNYDAIDLEAAVTIPMSETLSARVAGTWTKRDGYVLDLATGDYVNDADQWAARGILRWQPNAGVDIALNFHGGASDATNNNSVHRGIFDPAQLAMGNLVRLSAEEIIAREGVDALGYRDDNPDPYVNTYGNDTFGDIELFGISLVGDFEIGNTLLTSVTGYENSKRSVLQDGNGAPSTIFTINWGPSEFESISQEFRLASQNDGNFNWLVGVFGFHETGEVDNFYNLADISFALGGIEAFDQAYTQKTDTLAAFAQSTVGLTDRLNLTVGARINYEKRTIDHQSFATTEAGVSLLPGPLFDLDLSESWTEWSGRVALDYEITPDIMAFASVNRGFTSGGFNTGAFNDPLGAERVFDPETVVSYEAGVKSTLLGRRLRLNVTGFIYDYSNLQVFTFTPSGLQFIENASNARVEGVEVEVQSRPFDNLELGASVGLMSSEYRDFTRDLGGVTEDLSGNRLIGAPNSQFNVVGKYTVPVSAGDFWVRGDFTYTGNRYYDERELEEISSEGATTNLNASIGFTDIDERIELSLWARNLTNEVNIIDILDVGLFGYQNVWYNMPRTYGVSLEYRF</sequence>
<feature type="domain" description="TonB-dependent receptor plug" evidence="18">
    <location>
        <begin position="58"/>
        <end position="166"/>
    </location>
</feature>
<evidence type="ECO:0000259" key="18">
    <source>
        <dbReference type="Pfam" id="PF07715"/>
    </source>
</evidence>